<evidence type="ECO:0000313" key="7">
    <source>
        <dbReference type="Proteomes" id="UP000244754"/>
    </source>
</evidence>
<name>A0A2S0WD83_9CORY</name>
<dbReference type="InterPro" id="IPR017039">
    <property type="entry name" value="Virul_fac_BrkB"/>
</dbReference>
<sequence length="368" mass="40249">MTEQEPTSHRAELVISYGPGEVQVSSPGHVRANHLHSAGWKLVAQKVVFDFGMDAMVDRAAALTYYTVLSAAPTVLALYSIATLLLPRDAAAVDALLGEFVVRYVPRDLEDEAAQFLQSVVGEPRHNTLALVVSILLSLLTASAYARSFSRSANVIYGRAEGRNIFLIWVTMWLLTLVLVVGAVGLIFASLMQEHLVIGLLTPLARPLGLTGVVEFLTQAFFPVWRWVRVPVMVIVAVLLVACLYYFAPNVRPGRFRLLTVGSAAALVVAATVWTGFSAYLSVVGIRSAYGAFGTALVVVVVAWAVNLGLLVGVKIDAEVLRVKELQCGYDSVRRIQARPRSMGAVRFRLKVQRWMDRTARQVQEENA</sequence>
<proteinExistence type="predicted"/>
<comment type="subcellular location">
    <subcellularLocation>
        <location evidence="1">Cell membrane</location>
        <topology evidence="1">Multi-pass membrane protein</topology>
    </subcellularLocation>
</comment>
<keyword evidence="7" id="KW-1185">Reference proteome</keyword>
<protein>
    <submittedName>
        <fullName evidence="6">YihY/virulence factor BrkB family protein</fullName>
    </submittedName>
</protein>
<dbReference type="KEGG" id="clia:C3E79_03720"/>
<evidence type="ECO:0000256" key="5">
    <source>
        <dbReference type="ARBA" id="ARBA00023136"/>
    </source>
</evidence>
<dbReference type="Proteomes" id="UP000244754">
    <property type="component" value="Chromosome"/>
</dbReference>
<keyword evidence="2" id="KW-1003">Cell membrane</keyword>
<evidence type="ECO:0000256" key="1">
    <source>
        <dbReference type="ARBA" id="ARBA00004651"/>
    </source>
</evidence>
<evidence type="ECO:0000256" key="3">
    <source>
        <dbReference type="ARBA" id="ARBA00022692"/>
    </source>
</evidence>
<evidence type="ECO:0000313" key="6">
    <source>
        <dbReference type="EMBL" id="AWB83704.1"/>
    </source>
</evidence>
<dbReference type="PANTHER" id="PTHR30213:SF0">
    <property type="entry name" value="UPF0761 MEMBRANE PROTEIN YIHY"/>
    <property type="match status" value="1"/>
</dbReference>
<dbReference type="AlphaFoldDB" id="A0A2S0WD83"/>
<dbReference type="Pfam" id="PF03631">
    <property type="entry name" value="Virul_fac_BrkB"/>
    <property type="match status" value="1"/>
</dbReference>
<keyword evidence="4" id="KW-1133">Transmembrane helix</keyword>
<dbReference type="PANTHER" id="PTHR30213">
    <property type="entry name" value="INNER MEMBRANE PROTEIN YHJD"/>
    <property type="match status" value="1"/>
</dbReference>
<gene>
    <name evidence="6" type="ORF">C3E79_03720</name>
</gene>
<keyword evidence="3" id="KW-0812">Transmembrane</keyword>
<organism evidence="6 7">
    <name type="scientific">Corynebacterium liangguodongii</name>
    <dbReference type="NCBI Taxonomy" id="2079535"/>
    <lineage>
        <taxon>Bacteria</taxon>
        <taxon>Bacillati</taxon>
        <taxon>Actinomycetota</taxon>
        <taxon>Actinomycetes</taxon>
        <taxon>Mycobacteriales</taxon>
        <taxon>Corynebacteriaceae</taxon>
        <taxon>Corynebacterium</taxon>
    </lineage>
</organism>
<dbReference type="RefSeq" id="WP_108403692.1">
    <property type="nucleotide sequence ID" value="NZ_CP026948.1"/>
</dbReference>
<accession>A0A2S0WD83</accession>
<evidence type="ECO:0000256" key="4">
    <source>
        <dbReference type="ARBA" id="ARBA00022989"/>
    </source>
</evidence>
<evidence type="ECO:0000256" key="2">
    <source>
        <dbReference type="ARBA" id="ARBA00022475"/>
    </source>
</evidence>
<reference evidence="7" key="1">
    <citation type="submission" date="2018-01" db="EMBL/GenBank/DDBJ databases">
        <authorList>
            <person name="Li J."/>
        </authorList>
    </citation>
    <scope>NUCLEOTIDE SEQUENCE [LARGE SCALE GENOMIC DNA]</scope>
    <source>
        <strain evidence="7">2184</strain>
    </source>
</reference>
<keyword evidence="5" id="KW-0472">Membrane</keyword>
<dbReference type="GO" id="GO:0005886">
    <property type="term" value="C:plasma membrane"/>
    <property type="evidence" value="ECO:0007669"/>
    <property type="project" value="UniProtKB-SubCell"/>
</dbReference>
<dbReference type="OrthoDB" id="9781030at2"/>
<dbReference type="EMBL" id="CP026948">
    <property type="protein sequence ID" value="AWB83704.1"/>
    <property type="molecule type" value="Genomic_DNA"/>
</dbReference>